<protein>
    <recommendedName>
        <fullName evidence="17">Nicotinamide/nicotinic acid mononucleotide adenylyltransferase 3</fullName>
        <ecNumber evidence="8">2.7.7.1</ecNumber>
        <ecNumber evidence="7">2.7.7.18</ecNumber>
    </recommendedName>
    <alternativeName>
        <fullName evidence="18">Nicotinamide-nucleotide adenylyltransferase 3</fullName>
    </alternativeName>
    <alternativeName>
        <fullName evidence="19">Nicotinate-nucleotide adenylyltransferase 3</fullName>
    </alternativeName>
</protein>
<evidence type="ECO:0000256" key="4">
    <source>
        <dbReference type="ARBA" id="ARBA00005019"/>
    </source>
</evidence>
<keyword evidence="10 23" id="KW-0808">Transferase</keyword>
<dbReference type="PANTHER" id="PTHR12039:SF0">
    <property type="entry name" value="NICOTINAMIDE-NUCLEOTIDE ADENYLYLTRANSFERASE"/>
    <property type="match status" value="1"/>
</dbReference>
<keyword evidence="24" id="KW-1185">Reference proteome</keyword>
<accession>A0A6A4VC18</accession>
<evidence type="ECO:0000313" key="23">
    <source>
        <dbReference type="EMBL" id="KAF0289074.1"/>
    </source>
</evidence>
<evidence type="ECO:0000256" key="2">
    <source>
        <dbReference type="ARBA" id="ARBA00004173"/>
    </source>
</evidence>
<dbReference type="GO" id="GO:0004515">
    <property type="term" value="F:nicotinate-nucleotide adenylyltransferase activity"/>
    <property type="evidence" value="ECO:0007669"/>
    <property type="project" value="UniProtKB-EC"/>
</dbReference>
<organism evidence="23 24">
    <name type="scientific">Amphibalanus amphitrite</name>
    <name type="common">Striped barnacle</name>
    <name type="synonym">Balanus amphitrite</name>
    <dbReference type="NCBI Taxonomy" id="1232801"/>
    <lineage>
        <taxon>Eukaryota</taxon>
        <taxon>Metazoa</taxon>
        <taxon>Ecdysozoa</taxon>
        <taxon>Arthropoda</taxon>
        <taxon>Crustacea</taxon>
        <taxon>Multicrustacea</taxon>
        <taxon>Cirripedia</taxon>
        <taxon>Thoracica</taxon>
        <taxon>Thoracicalcarea</taxon>
        <taxon>Balanomorpha</taxon>
        <taxon>Balanoidea</taxon>
        <taxon>Balanidae</taxon>
        <taxon>Amphibalaninae</taxon>
        <taxon>Amphibalanus</taxon>
    </lineage>
</organism>
<dbReference type="GO" id="GO:0005759">
    <property type="term" value="C:mitochondrial matrix"/>
    <property type="evidence" value="ECO:0007669"/>
    <property type="project" value="UniProtKB-ARBA"/>
</dbReference>
<dbReference type="GO" id="GO:0009435">
    <property type="term" value="P:NAD+ biosynthetic process"/>
    <property type="evidence" value="ECO:0007669"/>
    <property type="project" value="UniProtKB-UniPathway"/>
</dbReference>
<evidence type="ECO:0000256" key="12">
    <source>
        <dbReference type="ARBA" id="ARBA00022741"/>
    </source>
</evidence>
<evidence type="ECO:0000256" key="20">
    <source>
        <dbReference type="ARBA" id="ARBA00093425"/>
    </source>
</evidence>
<evidence type="ECO:0000256" key="9">
    <source>
        <dbReference type="ARBA" id="ARBA00022642"/>
    </source>
</evidence>
<gene>
    <name evidence="23" type="primary">NMNAT1</name>
    <name evidence="23" type="ORF">FJT64_012585</name>
</gene>
<name>A0A6A4VC18_AMPAM</name>
<feature type="compositionally biased region" description="Basic and acidic residues" evidence="21">
    <location>
        <begin position="325"/>
        <end position="341"/>
    </location>
</feature>
<dbReference type="EMBL" id="VIIS01002062">
    <property type="protein sequence ID" value="KAF0289074.1"/>
    <property type="molecule type" value="Genomic_DNA"/>
</dbReference>
<keyword evidence="9" id="KW-0662">Pyridine nucleotide biosynthesis</keyword>
<reference evidence="23 24" key="1">
    <citation type="submission" date="2019-07" db="EMBL/GenBank/DDBJ databases">
        <title>Draft genome assembly of a fouling barnacle, Amphibalanus amphitrite (Darwin, 1854): The first reference genome for Thecostraca.</title>
        <authorList>
            <person name="Kim W."/>
        </authorList>
    </citation>
    <scope>NUCLEOTIDE SEQUENCE [LARGE SCALE GENOMIC DNA]</scope>
    <source>
        <strain evidence="23">SNU_AA5</strain>
        <tissue evidence="23">Soma without cirri and trophi</tissue>
    </source>
</reference>
<dbReference type="CDD" id="cd09286">
    <property type="entry name" value="NMNAT_Eukarya"/>
    <property type="match status" value="1"/>
</dbReference>
<evidence type="ECO:0000256" key="19">
    <source>
        <dbReference type="ARBA" id="ARBA00079369"/>
    </source>
</evidence>
<dbReference type="FunFam" id="3.40.50.620:FF:000221">
    <property type="entry name" value="Nicotinamide/nicotinic acid mononucleotide adenylyltransferase 3"/>
    <property type="match status" value="1"/>
</dbReference>
<dbReference type="Gene3D" id="3.40.50.620">
    <property type="entry name" value="HUPs"/>
    <property type="match status" value="1"/>
</dbReference>
<evidence type="ECO:0000256" key="10">
    <source>
        <dbReference type="ARBA" id="ARBA00022679"/>
    </source>
</evidence>
<keyword evidence="13" id="KW-0067">ATP-binding</keyword>
<evidence type="ECO:0000256" key="11">
    <source>
        <dbReference type="ARBA" id="ARBA00022695"/>
    </source>
</evidence>
<comment type="catalytic activity">
    <reaction evidence="16">
        <text>nicotinate beta-D-ribonucleotide + ATP + H(+) = deamido-NAD(+) + diphosphate</text>
        <dbReference type="Rhea" id="RHEA:22860"/>
        <dbReference type="ChEBI" id="CHEBI:15378"/>
        <dbReference type="ChEBI" id="CHEBI:30616"/>
        <dbReference type="ChEBI" id="CHEBI:33019"/>
        <dbReference type="ChEBI" id="CHEBI:57502"/>
        <dbReference type="ChEBI" id="CHEBI:58437"/>
        <dbReference type="EC" id="2.7.7.18"/>
    </reaction>
</comment>
<evidence type="ECO:0000256" key="13">
    <source>
        <dbReference type="ARBA" id="ARBA00022840"/>
    </source>
</evidence>
<comment type="function">
    <text evidence="20">Catalyzes the formation of NAD(+) from nicotinamide mononucleotide (NMN) and ATP. Can also use the deamidated form; nicotinic acid mononucleotide (NaMN) as substrate with the same efficiency. Can use triazofurin monophosphate (TrMP) as substrate. Can also use GTP and ITP as nucleotide donors. Also catalyzes the reverse reaction, i.e. the pyrophosphorolytic cleavage of NAD(+). For the pyrophosphorolytic activity, can use NAD(+), NADH, NaAD, nicotinic acid adenine dinucleotide phosphate (NHD), nicotinamide guanine dinucleotide (NGD) as substrates. Fails to cleave phosphorylated dinucleotides NADP(+), NADPH and NaADP(+). Protects against axonal degeneration following injury. May be involved in the maintenance of axonal integrity. Also functions as a stress-response chaperone protein that prevents toxic aggregation of proteins; this function may be independent of its NAD(+) synthesis activity.</text>
</comment>
<comment type="cofactor">
    <cofactor evidence="1">
        <name>Mg(2+)</name>
        <dbReference type="ChEBI" id="CHEBI:18420"/>
    </cofactor>
</comment>
<comment type="pathway">
    <text evidence="4">Cofactor biosynthesis; NAD(+) biosynthesis; deamido-NAD(+) from nicotinate D-ribonucleotide: step 1/1.</text>
</comment>
<evidence type="ECO:0000256" key="21">
    <source>
        <dbReference type="SAM" id="MobiDB-lite"/>
    </source>
</evidence>
<evidence type="ECO:0000256" key="8">
    <source>
        <dbReference type="ARBA" id="ARBA00012390"/>
    </source>
</evidence>
<keyword evidence="14" id="KW-0520">NAD</keyword>
<feature type="compositionally biased region" description="Low complexity" evidence="21">
    <location>
        <begin position="342"/>
        <end position="354"/>
    </location>
</feature>
<evidence type="ECO:0000256" key="15">
    <source>
        <dbReference type="ARBA" id="ARBA00023128"/>
    </source>
</evidence>
<dbReference type="EC" id="2.7.7.1" evidence="8"/>
<dbReference type="NCBIfam" id="TIGR00482">
    <property type="entry name" value="nicotinate (nicotinamide) nucleotide adenylyltransferase"/>
    <property type="match status" value="1"/>
</dbReference>
<comment type="subcellular location">
    <subcellularLocation>
        <location evidence="2">Mitochondrion</location>
    </subcellularLocation>
</comment>
<sequence>MTTPKKIILLACGSFNPPTHMHLRIFEIARDYLHRMGKYQVVAGLMSPVHDSYGKKDLASASDRCEMVRRSLQTSNWIHLSDWECRQTGWTPTRQVLHHHQELIDSIVNGNLDNSTKRQRTDGLSWASELGSEQLHVKLLCGGDLLESFDRPGLWKDEDIEAIVGAYGLVVITREGSNPLRFIYESDVLTRLQRNIELVTEWIANEVSSSRIRRALGRCESVKYLMPDPVINYVHQRGLYGASSEYVRPLSLLLVPGMPPSFLTPSPCDVDMTYCESRPTVTLTTPGTTPDDRSQPACETAQPTSAQTPRTTPPPENVRGRTWKRAGEKKPGSSRRVRPEPAAKASLPSASGAPGPVGPEKDPYPDGELIRIEAAPAWSEAPSPVPAAGRLKGCASCPGCLTCVPGSARTPLPASPLGRRGAHGDTQRARVTCERLRLGSGASGICGTARAAVRVGGWPRVGPVLPVSGRLSLLDAARTTGCPARAVLKVRAVEPANGCRSADRGIGRTEAHLLPSNRNDRAALTGGCRLWARCCCRPGLPGCGGR</sequence>
<dbReference type="Pfam" id="PF01467">
    <property type="entry name" value="CTP_transf_like"/>
    <property type="match status" value="1"/>
</dbReference>
<keyword evidence="12" id="KW-0547">Nucleotide-binding</keyword>
<dbReference type="InterPro" id="IPR005248">
    <property type="entry name" value="NadD/NMNAT"/>
</dbReference>
<comment type="subunit">
    <text evidence="6">Homotetramer.</text>
</comment>
<evidence type="ECO:0000256" key="1">
    <source>
        <dbReference type="ARBA" id="ARBA00001946"/>
    </source>
</evidence>
<evidence type="ECO:0000256" key="16">
    <source>
        <dbReference type="ARBA" id="ARBA00048721"/>
    </source>
</evidence>
<evidence type="ECO:0000256" key="17">
    <source>
        <dbReference type="ARBA" id="ARBA00074013"/>
    </source>
</evidence>
<evidence type="ECO:0000256" key="6">
    <source>
        <dbReference type="ARBA" id="ARBA00011881"/>
    </source>
</evidence>
<dbReference type="Proteomes" id="UP000440578">
    <property type="component" value="Unassembled WGS sequence"/>
</dbReference>
<comment type="caution">
    <text evidence="23">The sequence shown here is derived from an EMBL/GenBank/DDBJ whole genome shotgun (WGS) entry which is preliminary data.</text>
</comment>
<feature type="domain" description="Cytidyltransferase-like" evidence="22">
    <location>
        <begin position="10"/>
        <end position="214"/>
    </location>
</feature>
<evidence type="ECO:0000256" key="14">
    <source>
        <dbReference type="ARBA" id="ARBA00023027"/>
    </source>
</evidence>
<evidence type="ECO:0000256" key="7">
    <source>
        <dbReference type="ARBA" id="ARBA00012389"/>
    </source>
</evidence>
<feature type="compositionally biased region" description="Polar residues" evidence="21">
    <location>
        <begin position="301"/>
        <end position="310"/>
    </location>
</feature>
<feature type="region of interest" description="Disordered" evidence="21">
    <location>
        <begin position="280"/>
        <end position="366"/>
    </location>
</feature>
<dbReference type="SUPFAM" id="SSF52374">
    <property type="entry name" value="Nucleotidylyl transferase"/>
    <property type="match status" value="1"/>
</dbReference>
<evidence type="ECO:0000259" key="22">
    <source>
        <dbReference type="Pfam" id="PF01467"/>
    </source>
</evidence>
<dbReference type="InterPro" id="IPR045094">
    <property type="entry name" value="NMNAT_euk"/>
</dbReference>
<dbReference type="InterPro" id="IPR014729">
    <property type="entry name" value="Rossmann-like_a/b/a_fold"/>
</dbReference>
<evidence type="ECO:0000256" key="5">
    <source>
        <dbReference type="ARBA" id="ARBA00007064"/>
    </source>
</evidence>
<dbReference type="AlphaFoldDB" id="A0A6A4VC18"/>
<dbReference type="PANTHER" id="PTHR12039">
    <property type="entry name" value="NICOTINAMIDE MONONUCLEOTIDE ADENYLYLTRANSFERASE"/>
    <property type="match status" value="1"/>
</dbReference>
<dbReference type="UniPathway" id="UPA00253">
    <property type="reaction ID" value="UER00332"/>
</dbReference>
<dbReference type="GO" id="GO:0005524">
    <property type="term" value="F:ATP binding"/>
    <property type="evidence" value="ECO:0007669"/>
    <property type="project" value="UniProtKB-KW"/>
</dbReference>
<keyword evidence="11 23" id="KW-0548">Nucleotidyltransferase</keyword>
<dbReference type="EC" id="2.7.7.18" evidence="7"/>
<dbReference type="InterPro" id="IPR004821">
    <property type="entry name" value="Cyt_trans-like"/>
</dbReference>
<evidence type="ECO:0000256" key="3">
    <source>
        <dbReference type="ARBA" id="ARBA00004658"/>
    </source>
</evidence>
<evidence type="ECO:0000256" key="18">
    <source>
        <dbReference type="ARBA" id="ARBA00075132"/>
    </source>
</evidence>
<evidence type="ECO:0000313" key="24">
    <source>
        <dbReference type="Proteomes" id="UP000440578"/>
    </source>
</evidence>
<dbReference type="InterPro" id="IPR051182">
    <property type="entry name" value="Euk_NMN_adenylyltrnsfrase"/>
</dbReference>
<dbReference type="OrthoDB" id="6345052at2759"/>
<dbReference type="GO" id="GO:0000309">
    <property type="term" value="F:nicotinamide-nucleotide adenylyltransferase activity"/>
    <property type="evidence" value="ECO:0007669"/>
    <property type="project" value="UniProtKB-EC"/>
</dbReference>
<proteinExistence type="inferred from homology"/>
<feature type="compositionally biased region" description="Low complexity" evidence="21">
    <location>
        <begin position="280"/>
        <end position="289"/>
    </location>
</feature>
<comment type="similarity">
    <text evidence="5">Belongs to the eukaryotic NMN adenylyltransferase family.</text>
</comment>
<comment type="pathway">
    <text evidence="3">Cofactor biosynthesis; NAD(+) biosynthesis; NAD(+) from nicotinamide D-ribonucleotide: step 1/1.</text>
</comment>
<keyword evidence="15" id="KW-0496">Mitochondrion</keyword>